<comment type="subcellular location">
    <subcellularLocation>
        <location evidence="1">Cell membrane</location>
        <topology evidence="1">Multi-pass membrane protein</topology>
    </subcellularLocation>
</comment>
<feature type="transmembrane region" description="Helical" evidence="12">
    <location>
        <begin position="150"/>
        <end position="167"/>
    </location>
</feature>
<keyword evidence="10" id="KW-0807">Transducer</keyword>
<evidence type="ECO:0000256" key="12">
    <source>
        <dbReference type="SAM" id="Phobius"/>
    </source>
</evidence>
<feature type="transmembrane region" description="Helical" evidence="12">
    <location>
        <begin position="117"/>
        <end position="138"/>
    </location>
</feature>
<dbReference type="PROSITE" id="PS00649">
    <property type="entry name" value="G_PROTEIN_RECEP_F2_1"/>
    <property type="match status" value="1"/>
</dbReference>
<dbReference type="InterPro" id="IPR036445">
    <property type="entry name" value="GPCR_2_extracell_dom_sf"/>
</dbReference>
<feature type="compositionally biased region" description="Polar residues" evidence="11">
    <location>
        <begin position="415"/>
        <end position="434"/>
    </location>
</feature>
<evidence type="ECO:0000256" key="2">
    <source>
        <dbReference type="ARBA" id="ARBA00005314"/>
    </source>
</evidence>
<keyword evidence="9" id="KW-0325">Glycoprotein</keyword>
<keyword evidence="7 12" id="KW-0472">Membrane</keyword>
<dbReference type="PRINTS" id="PR00249">
    <property type="entry name" value="GPCRSECRETIN"/>
</dbReference>
<feature type="domain" description="G-protein coupled receptors family 2 profile 2" evidence="14">
    <location>
        <begin position="115"/>
        <end position="381"/>
    </location>
</feature>
<dbReference type="PROSITE" id="PS50227">
    <property type="entry name" value="G_PROTEIN_RECEP_F2_3"/>
    <property type="match status" value="1"/>
</dbReference>
<comment type="similarity">
    <text evidence="2">Belongs to the G-protein coupled receptor 2 family.</text>
</comment>
<dbReference type="PROSITE" id="PS00650">
    <property type="entry name" value="G_PROTEIN_RECEP_F2_2"/>
    <property type="match status" value="1"/>
</dbReference>
<dbReference type="SMART" id="SM00008">
    <property type="entry name" value="HormR"/>
    <property type="match status" value="1"/>
</dbReference>
<evidence type="ECO:0000256" key="3">
    <source>
        <dbReference type="ARBA" id="ARBA00022475"/>
    </source>
</evidence>
<keyword evidence="5 12" id="KW-1133">Transmembrane helix</keyword>
<dbReference type="GO" id="GO:0004930">
    <property type="term" value="F:G protein-coupled receptor activity"/>
    <property type="evidence" value="ECO:0007669"/>
    <property type="project" value="UniProtKB-KW"/>
</dbReference>
<organism evidence="15 16">
    <name type="scientific">Sinanodonta woodiana</name>
    <name type="common">Chinese pond mussel</name>
    <name type="synonym">Anodonta woodiana</name>
    <dbReference type="NCBI Taxonomy" id="1069815"/>
    <lineage>
        <taxon>Eukaryota</taxon>
        <taxon>Metazoa</taxon>
        <taxon>Spiralia</taxon>
        <taxon>Lophotrochozoa</taxon>
        <taxon>Mollusca</taxon>
        <taxon>Bivalvia</taxon>
        <taxon>Autobranchia</taxon>
        <taxon>Heteroconchia</taxon>
        <taxon>Palaeoheterodonta</taxon>
        <taxon>Unionida</taxon>
        <taxon>Unionoidea</taxon>
        <taxon>Unionidae</taxon>
        <taxon>Unioninae</taxon>
        <taxon>Sinanodonta</taxon>
    </lineage>
</organism>
<evidence type="ECO:0000256" key="1">
    <source>
        <dbReference type="ARBA" id="ARBA00004651"/>
    </source>
</evidence>
<keyword evidence="16" id="KW-1185">Reference proteome</keyword>
<evidence type="ECO:0000256" key="4">
    <source>
        <dbReference type="ARBA" id="ARBA00022692"/>
    </source>
</evidence>
<evidence type="ECO:0000256" key="8">
    <source>
        <dbReference type="ARBA" id="ARBA00023170"/>
    </source>
</evidence>
<evidence type="ECO:0000313" key="15">
    <source>
        <dbReference type="EMBL" id="KAL3831872.1"/>
    </source>
</evidence>
<dbReference type="InterPro" id="IPR017983">
    <property type="entry name" value="GPCR_2_secretin-like_CS"/>
</dbReference>
<evidence type="ECO:0000256" key="7">
    <source>
        <dbReference type="ARBA" id="ARBA00023136"/>
    </source>
</evidence>
<feature type="transmembrane region" description="Helical" evidence="12">
    <location>
        <begin position="243"/>
        <end position="262"/>
    </location>
</feature>
<gene>
    <name evidence="15" type="ORF">ACJMK2_023569</name>
</gene>
<dbReference type="Gene3D" id="4.10.1240.10">
    <property type="entry name" value="GPCR, family 2, extracellular hormone receptor domain"/>
    <property type="match status" value="1"/>
</dbReference>
<keyword evidence="6" id="KW-0297">G-protein coupled receptor</keyword>
<dbReference type="Gene3D" id="1.20.1070.10">
    <property type="entry name" value="Rhodopsin 7-helix transmembrane proteins"/>
    <property type="match status" value="1"/>
</dbReference>
<dbReference type="GO" id="GO:0005886">
    <property type="term" value="C:plasma membrane"/>
    <property type="evidence" value="ECO:0007669"/>
    <property type="project" value="UniProtKB-SubCell"/>
</dbReference>
<sequence>MDIEKQQVLIYEAEKACNETLNTRETSPIEDGLCKVVWDGIMCWSSTANGSIARERCPHYIIGFNPDGIAERECQANGSWKENPLYNSSGGWTDFSGCILKNDQEKFSLNHMSQIRLMYNIGYGLSLVSLIFAVIIISCCRRLYCKSNTLHINLFLAFILRATVSFIKDNVFVNDIGLTKDVIFKNDGRVIFNEEVSHWECKLLYTIFTYCISVSYMWIFVEGLYLHMVVYRTLFTERHGIRIYIVLGWALPFTFIIPWMVVRITLEDKFCWNMNETPEHFWIIKGPIIFLLVINFIFFIEILRVLVFRVKSNRKTRRTEQIRKLGKFLLVLVPLLGVPYIVFAAYHHGLNPDIDIIHLYCEMFYNSFQGLLLSLLFCFLNEEVYSEVLRCCRKRKNRLQYKSTMLTSIRHGGQASRSSADVARTNSQSHSTGIGSEHTPRLFFNDRNAASTKDIHFSNEDVTI</sequence>
<evidence type="ECO:0000259" key="14">
    <source>
        <dbReference type="PROSITE" id="PS50261"/>
    </source>
</evidence>
<feature type="transmembrane region" description="Helical" evidence="12">
    <location>
        <begin position="328"/>
        <end position="347"/>
    </location>
</feature>
<dbReference type="SUPFAM" id="SSF111418">
    <property type="entry name" value="Hormone receptor domain"/>
    <property type="match status" value="1"/>
</dbReference>
<dbReference type="Pfam" id="PF00002">
    <property type="entry name" value="7tm_2"/>
    <property type="match status" value="1"/>
</dbReference>
<keyword evidence="4 12" id="KW-0812">Transmembrane</keyword>
<feature type="transmembrane region" description="Helical" evidence="12">
    <location>
        <begin position="282"/>
        <end position="307"/>
    </location>
</feature>
<evidence type="ECO:0000256" key="10">
    <source>
        <dbReference type="ARBA" id="ARBA00023224"/>
    </source>
</evidence>
<dbReference type="EMBL" id="JBJQND010000019">
    <property type="protein sequence ID" value="KAL3831872.1"/>
    <property type="molecule type" value="Genomic_DNA"/>
</dbReference>
<evidence type="ECO:0000313" key="16">
    <source>
        <dbReference type="Proteomes" id="UP001634394"/>
    </source>
</evidence>
<evidence type="ECO:0000256" key="6">
    <source>
        <dbReference type="ARBA" id="ARBA00023040"/>
    </source>
</evidence>
<dbReference type="PROSITE" id="PS50261">
    <property type="entry name" value="G_PROTEIN_RECEP_F2_4"/>
    <property type="match status" value="1"/>
</dbReference>
<dbReference type="InterPro" id="IPR050332">
    <property type="entry name" value="GPCR_2"/>
</dbReference>
<proteinExistence type="inferred from homology"/>
<feature type="transmembrane region" description="Helical" evidence="12">
    <location>
        <begin position="207"/>
        <end position="231"/>
    </location>
</feature>
<keyword evidence="8" id="KW-0675">Receptor</keyword>
<comment type="caution">
    <text evidence="15">The sequence shown here is derived from an EMBL/GenBank/DDBJ whole genome shotgun (WGS) entry which is preliminary data.</text>
</comment>
<dbReference type="InterPro" id="IPR001879">
    <property type="entry name" value="GPCR_2_extracellular_dom"/>
</dbReference>
<dbReference type="PANTHER" id="PTHR45620:SF1">
    <property type="entry name" value="G-PROTEIN COUPLED RECEPTORS FAMILY 2 PROFILE 2 DOMAIN-CONTAINING PROTEIN"/>
    <property type="match status" value="1"/>
</dbReference>
<feature type="transmembrane region" description="Helical" evidence="12">
    <location>
        <begin position="367"/>
        <end position="385"/>
    </location>
</feature>
<reference evidence="15 16" key="1">
    <citation type="submission" date="2024-11" db="EMBL/GenBank/DDBJ databases">
        <title>Chromosome-level genome assembly of the freshwater bivalve Anodonta woodiana.</title>
        <authorList>
            <person name="Chen X."/>
        </authorList>
    </citation>
    <scope>NUCLEOTIDE SEQUENCE [LARGE SCALE GENOMIC DNA]</scope>
    <source>
        <strain evidence="15">MN2024</strain>
        <tissue evidence="15">Gills</tissue>
    </source>
</reference>
<dbReference type="Proteomes" id="UP001634394">
    <property type="component" value="Unassembled WGS sequence"/>
</dbReference>
<dbReference type="Pfam" id="PF02793">
    <property type="entry name" value="HRM"/>
    <property type="match status" value="1"/>
</dbReference>
<keyword evidence="3" id="KW-1003">Cell membrane</keyword>
<dbReference type="InterPro" id="IPR000832">
    <property type="entry name" value="GPCR_2_secretin-like"/>
</dbReference>
<feature type="region of interest" description="Disordered" evidence="11">
    <location>
        <begin position="410"/>
        <end position="440"/>
    </location>
</feature>
<dbReference type="AlphaFoldDB" id="A0ABD3T4P4"/>
<name>A0ABD3T4P4_SINWO</name>
<feature type="domain" description="G-protein coupled receptors family 2 profile 1" evidence="13">
    <location>
        <begin position="16"/>
        <end position="98"/>
    </location>
</feature>
<accession>A0ABD3T4P4</accession>
<evidence type="ECO:0000259" key="13">
    <source>
        <dbReference type="PROSITE" id="PS50227"/>
    </source>
</evidence>
<dbReference type="SUPFAM" id="SSF81321">
    <property type="entry name" value="Family A G protein-coupled receptor-like"/>
    <property type="match status" value="1"/>
</dbReference>
<protein>
    <submittedName>
        <fullName evidence="15">Uncharacterized protein</fullName>
    </submittedName>
</protein>
<evidence type="ECO:0000256" key="5">
    <source>
        <dbReference type="ARBA" id="ARBA00022989"/>
    </source>
</evidence>
<evidence type="ECO:0000256" key="9">
    <source>
        <dbReference type="ARBA" id="ARBA00023180"/>
    </source>
</evidence>
<evidence type="ECO:0000256" key="11">
    <source>
        <dbReference type="SAM" id="MobiDB-lite"/>
    </source>
</evidence>
<dbReference type="PANTHER" id="PTHR45620">
    <property type="entry name" value="PDF RECEPTOR-LIKE PROTEIN-RELATED"/>
    <property type="match status" value="1"/>
</dbReference>
<dbReference type="InterPro" id="IPR017981">
    <property type="entry name" value="GPCR_2-like_7TM"/>
</dbReference>